<dbReference type="PRINTS" id="PR01911">
    <property type="entry name" value="PFDSPHPHTASE"/>
</dbReference>
<dbReference type="Pfam" id="PF03162">
    <property type="entry name" value="Y_phosphatase2"/>
    <property type="match status" value="1"/>
</dbReference>
<dbReference type="OrthoDB" id="6375174at2759"/>
<dbReference type="AlphaFoldDB" id="A0A0J0XKE8"/>
<dbReference type="GO" id="GO:0005737">
    <property type="term" value="C:cytoplasm"/>
    <property type="evidence" value="ECO:0007669"/>
    <property type="project" value="TreeGrafter"/>
</dbReference>
<dbReference type="InterPro" id="IPR020428">
    <property type="entry name" value="PFA-DSPs"/>
</dbReference>
<gene>
    <name evidence="2" type="ORF">CC85DRAFT_247407</name>
</gene>
<dbReference type="PANTHER" id="PTHR31126:SF74">
    <property type="entry name" value="TYROSINE-PROTEIN PHOSPHATASE-LIKE PROTEIN OCA2"/>
    <property type="match status" value="1"/>
</dbReference>
<name>A0A0J0XKE8_9TREE</name>
<keyword evidence="3" id="KW-1185">Reference proteome</keyword>
<organism evidence="2 3">
    <name type="scientific">Cutaneotrichosporon oleaginosum</name>
    <dbReference type="NCBI Taxonomy" id="879819"/>
    <lineage>
        <taxon>Eukaryota</taxon>
        <taxon>Fungi</taxon>
        <taxon>Dikarya</taxon>
        <taxon>Basidiomycota</taxon>
        <taxon>Agaricomycotina</taxon>
        <taxon>Tremellomycetes</taxon>
        <taxon>Trichosporonales</taxon>
        <taxon>Trichosporonaceae</taxon>
        <taxon>Cutaneotrichosporon</taxon>
    </lineage>
</organism>
<dbReference type="GeneID" id="28981019"/>
<dbReference type="PANTHER" id="PTHR31126">
    <property type="entry name" value="TYROSINE-PROTEIN PHOSPHATASE"/>
    <property type="match status" value="1"/>
</dbReference>
<dbReference type="RefSeq" id="XP_018278062.1">
    <property type="nucleotide sequence ID" value="XM_018420416.1"/>
</dbReference>
<dbReference type="InterPro" id="IPR029021">
    <property type="entry name" value="Prot-tyrosine_phosphatase-like"/>
</dbReference>
<dbReference type="Gene3D" id="3.90.190.10">
    <property type="entry name" value="Protein tyrosine phosphatase superfamily"/>
    <property type="match status" value="1"/>
</dbReference>
<proteinExistence type="predicted"/>
<dbReference type="STRING" id="879819.A0A0J0XKE8"/>
<evidence type="ECO:0000313" key="2">
    <source>
        <dbReference type="EMBL" id="KLT41571.1"/>
    </source>
</evidence>
<dbReference type="InterPro" id="IPR004861">
    <property type="entry name" value="Siw14-like"/>
</dbReference>
<evidence type="ECO:0000256" key="1">
    <source>
        <dbReference type="ARBA" id="ARBA00022801"/>
    </source>
</evidence>
<dbReference type="GO" id="GO:0016791">
    <property type="term" value="F:phosphatase activity"/>
    <property type="evidence" value="ECO:0007669"/>
    <property type="project" value="InterPro"/>
</dbReference>
<keyword evidence="1" id="KW-0378">Hydrolase</keyword>
<dbReference type="GO" id="GO:0052840">
    <property type="term" value="F:inositol diphosphate tetrakisphosphate diphosphatase activity"/>
    <property type="evidence" value="ECO:0007669"/>
    <property type="project" value="TreeGrafter"/>
</dbReference>
<sequence>MTTLPPALQPSSVTALAPPPVLVPPINFALVAPGVYRSGHPNRRNFGFLARLGLKAVVYVENADEYRRDGADFVQQHGLALYRFDLSDEEALFSPSGRKKLLEALSVLLDTRNHPLLVHDDTGKAAVTLVCALIRCFQRWALAAVYAEGDMFAGAGGSEGGGVGNAGREFIAMFDPATVELDLAHTPSWAVAG</sequence>
<protein>
    <submittedName>
        <fullName evidence="2">Protein-tyrosine phosphatase</fullName>
    </submittedName>
</protein>
<dbReference type="Proteomes" id="UP000053611">
    <property type="component" value="Unassembled WGS sequence"/>
</dbReference>
<dbReference type="EMBL" id="KQ087216">
    <property type="protein sequence ID" value="KLT41571.1"/>
    <property type="molecule type" value="Genomic_DNA"/>
</dbReference>
<accession>A0A0J0XKE8</accession>
<reference evidence="2 3" key="1">
    <citation type="submission" date="2015-03" db="EMBL/GenBank/DDBJ databases">
        <title>Genomics and transcriptomics of the oil-accumulating basidiomycete yeast T. oleaginosus allow insights into substrate utilization and the diverse evolutionary trajectories of mating systems in fungi.</title>
        <authorList>
            <consortium name="DOE Joint Genome Institute"/>
            <person name="Kourist R."/>
            <person name="Kracht O."/>
            <person name="Bracharz F."/>
            <person name="Lipzen A."/>
            <person name="Nolan M."/>
            <person name="Ohm R."/>
            <person name="Grigoriev I."/>
            <person name="Sun S."/>
            <person name="Heitman J."/>
            <person name="Bruck T."/>
            <person name="Nowrousian M."/>
        </authorList>
    </citation>
    <scope>NUCLEOTIDE SEQUENCE [LARGE SCALE GENOMIC DNA]</scope>
    <source>
        <strain evidence="2 3">IBC0246</strain>
    </source>
</reference>
<evidence type="ECO:0000313" key="3">
    <source>
        <dbReference type="Proteomes" id="UP000053611"/>
    </source>
</evidence>
<dbReference type="SUPFAM" id="SSF52799">
    <property type="entry name" value="(Phosphotyrosine protein) phosphatases II"/>
    <property type="match status" value="1"/>
</dbReference>